<evidence type="ECO:0000313" key="1">
    <source>
        <dbReference type="EMBL" id="THG97156.1"/>
    </source>
</evidence>
<accession>A0A4S4KGR3</accession>
<sequence length="114" mass="13229">MSNDVGKEVINYTAQRVVFTSTKPFKEVLAALDEELNKDKAGMRVLQLLATATSKEEIEQQLDAMLDGKRDFLQVPPIRLMTVTMLIQSDMQIFLRRFPYQMDEHPERWQSPAR</sequence>
<protein>
    <submittedName>
        <fullName evidence="1">Uncharacterized protein</fullName>
    </submittedName>
</protein>
<dbReference type="EMBL" id="SGPJ01000185">
    <property type="protein sequence ID" value="THG97156.1"/>
    <property type="molecule type" value="Genomic_DNA"/>
</dbReference>
<dbReference type="AlphaFoldDB" id="A0A4S4KGR3"/>
<name>A0A4S4KGR3_9APHY</name>
<proteinExistence type="predicted"/>
<dbReference type="Proteomes" id="UP000309038">
    <property type="component" value="Unassembled WGS sequence"/>
</dbReference>
<evidence type="ECO:0000313" key="2">
    <source>
        <dbReference type="Proteomes" id="UP000309038"/>
    </source>
</evidence>
<gene>
    <name evidence="1" type="ORF">EW026_g4790</name>
</gene>
<organism evidence="1 2">
    <name type="scientific">Hermanssonia centrifuga</name>
    <dbReference type="NCBI Taxonomy" id="98765"/>
    <lineage>
        <taxon>Eukaryota</taxon>
        <taxon>Fungi</taxon>
        <taxon>Dikarya</taxon>
        <taxon>Basidiomycota</taxon>
        <taxon>Agaricomycotina</taxon>
        <taxon>Agaricomycetes</taxon>
        <taxon>Polyporales</taxon>
        <taxon>Meruliaceae</taxon>
        <taxon>Hermanssonia</taxon>
    </lineage>
</organism>
<reference evidence="1 2" key="1">
    <citation type="submission" date="2019-02" db="EMBL/GenBank/DDBJ databases">
        <title>Genome sequencing of the rare red list fungi Phlebia centrifuga.</title>
        <authorList>
            <person name="Buettner E."/>
            <person name="Kellner H."/>
        </authorList>
    </citation>
    <scope>NUCLEOTIDE SEQUENCE [LARGE SCALE GENOMIC DNA]</scope>
    <source>
        <strain evidence="1 2">DSM 108282</strain>
    </source>
</reference>
<keyword evidence="2" id="KW-1185">Reference proteome</keyword>
<comment type="caution">
    <text evidence="1">The sequence shown here is derived from an EMBL/GenBank/DDBJ whole genome shotgun (WGS) entry which is preliminary data.</text>
</comment>